<dbReference type="EMBL" id="CP138896">
    <property type="protein sequence ID" value="WPK25379.1"/>
    <property type="molecule type" value="Genomic_DNA"/>
</dbReference>
<dbReference type="Proteomes" id="UP001338582">
    <property type="component" value="Chromosome 3"/>
</dbReference>
<protein>
    <submittedName>
        <fullName evidence="1">Uncharacterized protein</fullName>
    </submittedName>
</protein>
<dbReference type="RefSeq" id="XP_062877761.1">
    <property type="nucleotide sequence ID" value="XM_063021691.1"/>
</dbReference>
<organism evidence="1 2">
    <name type="scientific">Australozyma saopauloensis</name>
    <dbReference type="NCBI Taxonomy" id="291208"/>
    <lineage>
        <taxon>Eukaryota</taxon>
        <taxon>Fungi</taxon>
        <taxon>Dikarya</taxon>
        <taxon>Ascomycota</taxon>
        <taxon>Saccharomycotina</taxon>
        <taxon>Pichiomycetes</taxon>
        <taxon>Metschnikowiaceae</taxon>
        <taxon>Australozyma</taxon>
    </lineage>
</organism>
<dbReference type="KEGG" id="asau:88173755"/>
<dbReference type="GeneID" id="88173755"/>
<reference evidence="1 2" key="1">
    <citation type="submission" date="2023-10" db="EMBL/GenBank/DDBJ databases">
        <title>Draft Genome Sequence of Candida saopaulonensis from a very Premature Infant with Sepsis.</title>
        <authorList>
            <person name="Ning Y."/>
            <person name="Dai R."/>
            <person name="Xiao M."/>
            <person name="Xu Y."/>
            <person name="Yan Q."/>
            <person name="Zhang L."/>
        </authorList>
    </citation>
    <scope>NUCLEOTIDE SEQUENCE [LARGE SCALE GENOMIC DNA]</scope>
    <source>
        <strain evidence="1 2">19XY460</strain>
    </source>
</reference>
<sequence>MAPKVAKSASLALILRGMGSKPPLKFHSGLISDVYIRTHSPNHLKDLLAANYLENVLWRFFHPDVSNSHLELLLEIISYEFETLGQTLGLDLIQKKPEMAQQLMLRVLVSTINTNESSSKLEAKMLIFLRVLLAKQPDLLVKNPIYSKWRDSLLLRYTAIEMSENYELIQCFLMFCMSCVQSQTELGALIRSYVFPAYYYKADNGPVRWLAQILLFATIENSDERFTQLQIYLAQNDLGDKLRSVSDAPLSLDIDPERLMGEVKSFQDSERAQIAAHLGYSGPEKQTMLAQIISCLILGSAVSWQELQNIELSNEETVFDIFEPNTLVSFLPAPLMPFQYLPKTLIYYQIESTRLLSSRKNIHDLAISALSRLEITDPSVALGIKGSSKYFSRIDAVNGKGCLATITGVNNEFRSTLLKDHYVLLLELQKPNKYGGLRRMAKFGVVSCRIARVTKLDSLLEIYRTEPEMDHRFNSIINLSSLNFQHTPYRDGQVPDIFDYFGSPPAKSPKKESMSIESTLQILLDKPISKLQSFPTYQVTQLISRLLSTEKLLNSDGYVLVVLPSKTAVDLFPLNPAFAASTFKYDSDNESLARARAMIKESLCQVSILADHLGLQEYDFAGSIRNAFMLYETQIQPKWKEYLTSISEELYDHYPFEALKCKSFAEYKSALSEHYAGICNLFANLLELAYFDKLSMGASDQTTIGKLNEALIEKAHLLICSNEDIERVPPGAHTIIIDDITYLPEPTADLKRLIVTGNTNMSFKNVIDFTLIELDHTVEPITTKANPANAGFAHNCQRVKVAPSDQQANVEEASMCLQIYRFMQCLEYPRRKILIVCSSPYMKLLIRELFEEQTDDFEMPIVQMAADLYTSDFMIVSTHGNFSTADYEQAVECCKDGLYFVGAESAEPFKIPSGKLEIFPNELYEQTTERDPKSPLRINDSKQLLKVNNDILKSQRQ</sequence>
<name>A0AAX4HA50_9ASCO</name>
<evidence type="ECO:0000313" key="2">
    <source>
        <dbReference type="Proteomes" id="UP001338582"/>
    </source>
</evidence>
<keyword evidence="2" id="KW-1185">Reference proteome</keyword>
<evidence type="ECO:0000313" key="1">
    <source>
        <dbReference type="EMBL" id="WPK25379.1"/>
    </source>
</evidence>
<proteinExistence type="predicted"/>
<dbReference type="AlphaFoldDB" id="A0AAX4HA50"/>
<accession>A0AAX4HA50</accession>
<gene>
    <name evidence="1" type="ORF">PUMCH_002691</name>
</gene>